<proteinExistence type="predicted"/>
<evidence type="ECO:0000313" key="2">
    <source>
        <dbReference type="EMBL" id="MBB5872671.1"/>
    </source>
</evidence>
<accession>A0A841C1C1</accession>
<name>A0A841C1C1_9ACTN</name>
<reference evidence="2 3" key="1">
    <citation type="submission" date="2020-08" db="EMBL/GenBank/DDBJ databases">
        <title>Sequencing the genomes of 1000 actinobacteria strains.</title>
        <authorList>
            <person name="Klenk H.-P."/>
        </authorList>
    </citation>
    <scope>NUCLEOTIDE SEQUENCE [LARGE SCALE GENOMIC DNA]</scope>
    <source>
        <strain evidence="2 3">DSM 45362</strain>
    </source>
</reference>
<protein>
    <recommendedName>
        <fullName evidence="1">DUF4240 domain-containing protein</fullName>
    </recommendedName>
</protein>
<organism evidence="2 3">
    <name type="scientific">Allocatelliglobosispora scoriae</name>
    <dbReference type="NCBI Taxonomy" id="643052"/>
    <lineage>
        <taxon>Bacteria</taxon>
        <taxon>Bacillati</taxon>
        <taxon>Actinomycetota</taxon>
        <taxon>Actinomycetes</taxon>
        <taxon>Micromonosporales</taxon>
        <taxon>Micromonosporaceae</taxon>
        <taxon>Allocatelliglobosispora</taxon>
    </lineage>
</organism>
<dbReference type="Pfam" id="PF14024">
    <property type="entry name" value="DUF4240"/>
    <property type="match status" value="1"/>
</dbReference>
<dbReference type="RefSeq" id="WP_184842670.1">
    <property type="nucleotide sequence ID" value="NZ_JACHMN010000003.1"/>
</dbReference>
<sequence>MDHDGFWRLIDESGTHYRQRAIRLKWLELHLAELPPAEIVDFHILLDTCRERVDNQAMWGAAHQICDGIGGDSFWYFQAWLFSLGRTAFEHAAASPDNLADLDAVRRLAGSAPAEWGDEQWPEWEGLNYVARYAFDEATDAPRDGEAIEEQLQARGHASPSDPAEPTEQWWDLDDPAEALRRYPKLAAIFPRNGNYQLLVPEEERYPAVAEPAWHAYNSDGSSWMDPQREVLAVFLDDLRQAGDWLVLNRIGGTAGYAQVELAAGGLFVSLHQADQPTVTGHCDSGRTALAVLTAWAAGATGWPAGVTWQSADQNAQVGPH</sequence>
<evidence type="ECO:0000259" key="1">
    <source>
        <dbReference type="Pfam" id="PF14024"/>
    </source>
</evidence>
<evidence type="ECO:0000313" key="3">
    <source>
        <dbReference type="Proteomes" id="UP000587527"/>
    </source>
</evidence>
<dbReference type="AlphaFoldDB" id="A0A841C1C1"/>
<dbReference type="EMBL" id="JACHMN010000003">
    <property type="protein sequence ID" value="MBB5872671.1"/>
    <property type="molecule type" value="Genomic_DNA"/>
</dbReference>
<keyword evidence="3" id="KW-1185">Reference proteome</keyword>
<dbReference type="InterPro" id="IPR025334">
    <property type="entry name" value="DUF4240"/>
</dbReference>
<dbReference type="Proteomes" id="UP000587527">
    <property type="component" value="Unassembled WGS sequence"/>
</dbReference>
<gene>
    <name evidence="2" type="ORF">F4553_006105</name>
</gene>
<feature type="domain" description="DUF4240" evidence="1">
    <location>
        <begin position="1"/>
        <end position="136"/>
    </location>
</feature>
<comment type="caution">
    <text evidence="2">The sequence shown here is derived from an EMBL/GenBank/DDBJ whole genome shotgun (WGS) entry which is preliminary data.</text>
</comment>